<feature type="domain" description="Right handed beta helix" evidence="3">
    <location>
        <begin position="181"/>
        <end position="330"/>
    </location>
</feature>
<accession>A0A4Y6USG1</accession>
<dbReference type="Pfam" id="PF13229">
    <property type="entry name" value="Beta_helix"/>
    <property type="match status" value="1"/>
</dbReference>
<evidence type="ECO:0000313" key="4">
    <source>
        <dbReference type="EMBL" id="QDH20589.1"/>
    </source>
</evidence>
<dbReference type="SUPFAM" id="SSF51126">
    <property type="entry name" value="Pectin lyase-like"/>
    <property type="match status" value="2"/>
</dbReference>
<dbReference type="Proteomes" id="UP000316968">
    <property type="component" value="Chromosome"/>
</dbReference>
<keyword evidence="1" id="KW-0677">Repeat</keyword>
<dbReference type="SMART" id="SM00710">
    <property type="entry name" value="PbH1"/>
    <property type="match status" value="9"/>
</dbReference>
<proteinExistence type="predicted"/>
<name>A0A4Y6USG1_SACBS</name>
<dbReference type="InterPro" id="IPR006626">
    <property type="entry name" value="PbH1"/>
</dbReference>
<dbReference type="EMBL" id="CP041217">
    <property type="protein sequence ID" value="QDH20589.1"/>
    <property type="molecule type" value="Genomic_DNA"/>
</dbReference>
<gene>
    <name evidence="4" type="ORF">FFV09_06750</name>
</gene>
<keyword evidence="5" id="KW-1185">Reference proteome</keyword>
<dbReference type="GO" id="GO:0016052">
    <property type="term" value="P:carbohydrate catabolic process"/>
    <property type="evidence" value="ECO:0007669"/>
    <property type="project" value="InterPro"/>
</dbReference>
<dbReference type="InterPro" id="IPR010502">
    <property type="entry name" value="Carb-bd_dom_fam9"/>
</dbReference>
<feature type="domain" description="Carbohydrate-binding" evidence="2">
    <location>
        <begin position="453"/>
        <end position="625"/>
    </location>
</feature>
<evidence type="ECO:0000259" key="3">
    <source>
        <dbReference type="Pfam" id="PF13229"/>
    </source>
</evidence>
<evidence type="ECO:0000313" key="5">
    <source>
        <dbReference type="Proteomes" id="UP000316968"/>
    </source>
</evidence>
<dbReference type="InterPro" id="IPR011050">
    <property type="entry name" value="Pectin_lyase_fold/virulence"/>
</dbReference>
<organism evidence="4 5">
    <name type="scientific">Saccharibacillus brassicae</name>
    <dbReference type="NCBI Taxonomy" id="2583377"/>
    <lineage>
        <taxon>Bacteria</taxon>
        <taxon>Bacillati</taxon>
        <taxon>Bacillota</taxon>
        <taxon>Bacilli</taxon>
        <taxon>Bacillales</taxon>
        <taxon>Paenibacillaceae</taxon>
        <taxon>Saccharibacillus</taxon>
    </lineage>
</organism>
<dbReference type="AlphaFoldDB" id="A0A4Y6USG1"/>
<dbReference type="PANTHER" id="PTHR22990:SF15">
    <property type="entry name" value="F-BOX ONLY PROTEIN 10"/>
    <property type="match status" value="1"/>
</dbReference>
<sequence length="626" mass="65841">MRSCGRLRFLNAARSGKAWYDPPESQRLLSFEMGGCIMSMFKKMAYLLTASVLAFPAAASVPFAGREVSAASNAVSIVDYGAVPNDDGDDLAAIRQAVAAAKAAGKKVWVPAGLFAYGDVVALDGVVLVGEGERSVLRSTNPQRQAIQLAGSGSGLSDVKLTSVPAPERLSSSVSARVHVTPEASDFTVKDTVIEGGSSAGIIVYGTNGSISGNTVRDTLADGIHITGGSGNIRIERNIVRDTGDDMIAVVSYEKNGTWVKNVKISRNDVSGGHARGITVSGGTDISIERNQIADTGGAGVFIASEGSYRTYEVRNLKVSRNDILRDSRNASIPEKGGIRLQATYKEPSIVNAIIERNTITDSADSGILILGSASIQASFARNDIRDPANHGIHLLRTVVGTLEFAGNTVRGAGGHALYNQSAADVVSDLPNSAPPGGGEEEGAVAARGTPRIDGAADDVWSNATPLRLNTDANGTTGTVRIVWDDAALYYLFEMTDATPNALAADEHNDSVEVWVDERNAKNGTRTVGDYQLRVGLDNARSSAVRGFDLSAVSSAVAERAGGYTAEFAVPYTALAPQAGDKIGFNASANDDSNGDGRRDTYLSWIDKNLPYWADTRVYGEVTLAN</sequence>
<dbReference type="InterPro" id="IPR012334">
    <property type="entry name" value="Pectin_lyas_fold"/>
</dbReference>
<reference evidence="4 5" key="1">
    <citation type="submission" date="2019-06" db="EMBL/GenBank/DDBJ databases">
        <title>Saccharibacillus brassicae sp. nov., an endophytic bacterium isolated from Chinese cabbage seeds (Brassica pekinensis).</title>
        <authorList>
            <person name="Jiang L."/>
            <person name="Lee J."/>
            <person name="Kim S.W."/>
        </authorList>
    </citation>
    <scope>NUCLEOTIDE SEQUENCE [LARGE SCALE GENOMIC DNA]</scope>
    <source>
        <strain evidence="5">KCTC 43072 / ATSA2</strain>
    </source>
</reference>
<dbReference type="GO" id="GO:0004553">
    <property type="term" value="F:hydrolase activity, hydrolyzing O-glycosyl compounds"/>
    <property type="evidence" value="ECO:0007669"/>
    <property type="project" value="InterPro"/>
</dbReference>
<dbReference type="Gene3D" id="2.160.20.10">
    <property type="entry name" value="Single-stranded right-handed beta-helix, Pectin lyase-like"/>
    <property type="match status" value="1"/>
</dbReference>
<evidence type="ECO:0008006" key="6">
    <source>
        <dbReference type="Google" id="ProtNLM"/>
    </source>
</evidence>
<evidence type="ECO:0000256" key="1">
    <source>
        <dbReference type="ARBA" id="ARBA00022737"/>
    </source>
</evidence>
<dbReference type="Pfam" id="PF06452">
    <property type="entry name" value="CBM9_1"/>
    <property type="match status" value="1"/>
</dbReference>
<dbReference type="PANTHER" id="PTHR22990">
    <property type="entry name" value="F-BOX ONLY PROTEIN"/>
    <property type="match status" value="1"/>
</dbReference>
<dbReference type="SUPFAM" id="SSF49344">
    <property type="entry name" value="CBD9-like"/>
    <property type="match status" value="1"/>
</dbReference>
<protein>
    <recommendedName>
        <fullName evidence="6">Carbohydrate-binding/sugar hydrolysis domain-containing protein</fullName>
    </recommendedName>
</protein>
<dbReference type="InterPro" id="IPR039448">
    <property type="entry name" value="Beta_helix"/>
</dbReference>
<dbReference type="OrthoDB" id="185675at2"/>
<dbReference type="Gene3D" id="2.60.40.1190">
    <property type="match status" value="1"/>
</dbReference>
<evidence type="ECO:0000259" key="2">
    <source>
        <dbReference type="Pfam" id="PF06452"/>
    </source>
</evidence>
<dbReference type="KEGG" id="saca:FFV09_06750"/>
<dbReference type="InterPro" id="IPR051550">
    <property type="entry name" value="SCF-Subunits/Alg-Epimerases"/>
</dbReference>
<dbReference type="GO" id="GO:0030246">
    <property type="term" value="F:carbohydrate binding"/>
    <property type="evidence" value="ECO:0007669"/>
    <property type="project" value="InterPro"/>
</dbReference>